<dbReference type="Pfam" id="PF07727">
    <property type="entry name" value="RVT_2"/>
    <property type="match status" value="1"/>
</dbReference>
<gene>
    <name evidence="3" type="primary">LOC108660687</name>
</gene>
<protein>
    <submittedName>
        <fullName evidence="3">Uncharacterized protein LOC108660687</fullName>
    </submittedName>
</protein>
<evidence type="ECO:0000259" key="1">
    <source>
        <dbReference type="Pfam" id="PF07727"/>
    </source>
</evidence>
<dbReference type="Proteomes" id="UP000694886">
    <property type="component" value="Chromosome 2"/>
</dbReference>
<accession>A0AB32VV52</accession>
<dbReference type="GeneID" id="108660687"/>
<dbReference type="Gramene" id="Tc02v2_t019760.1">
    <property type="protein sequence ID" value="Tc02v2_p019760.1"/>
    <property type="gene ID" value="Tc02v2_g019760"/>
</dbReference>
<proteinExistence type="predicted"/>
<reference evidence="3" key="2">
    <citation type="submission" date="2025-08" db="UniProtKB">
        <authorList>
            <consortium name="RefSeq"/>
        </authorList>
    </citation>
    <scope>IDENTIFICATION</scope>
</reference>
<name>A0AB32VV52_THECC</name>
<sequence length="202" mass="23660">MKSDALSGFTKCKVLVENQVNLTVKKLKSDNGTEYITKEFEDYLMKFQKDTAQLNIKNMKLFISRDVVFDEDKLWNWESKLVERSDNYISKANQLLEKDFELNSDDVDEIPMRGTRSLSNVYARCHLAISKPSSYAEVAFDEHWKQAMEVEMKMIWNNKTWVLVDKLKDHNVIGVKWIFRTKLNLDGSVNKYKTRLVVKGFA</sequence>
<dbReference type="RefSeq" id="XP_017970435.1">
    <property type="nucleotide sequence ID" value="XM_018114946.1"/>
</dbReference>
<evidence type="ECO:0000313" key="2">
    <source>
        <dbReference type="Proteomes" id="UP000694886"/>
    </source>
</evidence>
<organism evidence="2 3">
    <name type="scientific">Theobroma cacao</name>
    <name type="common">Cacao</name>
    <name type="synonym">Cocoa</name>
    <dbReference type="NCBI Taxonomy" id="3641"/>
    <lineage>
        <taxon>Eukaryota</taxon>
        <taxon>Viridiplantae</taxon>
        <taxon>Streptophyta</taxon>
        <taxon>Embryophyta</taxon>
        <taxon>Tracheophyta</taxon>
        <taxon>Spermatophyta</taxon>
        <taxon>Magnoliopsida</taxon>
        <taxon>eudicotyledons</taxon>
        <taxon>Gunneridae</taxon>
        <taxon>Pentapetalae</taxon>
        <taxon>rosids</taxon>
        <taxon>malvids</taxon>
        <taxon>Malvales</taxon>
        <taxon>Malvaceae</taxon>
        <taxon>Byttnerioideae</taxon>
        <taxon>Theobroma</taxon>
    </lineage>
</organism>
<feature type="domain" description="Reverse transcriptase Ty1/copia-type" evidence="1">
    <location>
        <begin position="158"/>
        <end position="201"/>
    </location>
</feature>
<reference evidence="2" key="1">
    <citation type="journal article" date="1997" name="Nucleic Acids Res.">
        <title>tRNAscan-SE: a program for improved detection of transfer RNA genes in genomic sequence.</title>
        <authorList>
            <person name="Lowe T.M."/>
            <person name="Eddy S.R."/>
        </authorList>
    </citation>
    <scope>NUCLEOTIDE SEQUENCE [LARGE SCALE GENOMIC DNA]</scope>
    <source>
        <strain evidence="2">r\B97-61/B2</strain>
    </source>
</reference>
<dbReference type="InterPro" id="IPR013103">
    <property type="entry name" value="RVT_2"/>
</dbReference>
<evidence type="ECO:0000313" key="3">
    <source>
        <dbReference type="RefSeq" id="XP_017970435.1"/>
    </source>
</evidence>
<dbReference type="KEGG" id="tcc:108660687"/>
<dbReference type="AlphaFoldDB" id="A0AB32VV52"/>